<keyword evidence="3" id="KW-0479">Metal-binding</keyword>
<comment type="similarity">
    <text evidence="2">Belongs to the HAD-like hydrolase superfamily. CbbY/CbbZ/Gph/YieH family.</text>
</comment>
<dbReference type="GO" id="GO:0046872">
    <property type="term" value="F:metal ion binding"/>
    <property type="evidence" value="ECO:0007669"/>
    <property type="project" value="UniProtKB-KW"/>
</dbReference>
<evidence type="ECO:0000256" key="3">
    <source>
        <dbReference type="ARBA" id="ARBA00022723"/>
    </source>
</evidence>
<dbReference type="SFLD" id="SFLDS00003">
    <property type="entry name" value="Haloacid_Dehalogenase"/>
    <property type="match status" value="1"/>
</dbReference>
<dbReference type="Pfam" id="PF13419">
    <property type="entry name" value="HAD_2"/>
    <property type="match status" value="1"/>
</dbReference>
<dbReference type="GO" id="GO:0016787">
    <property type="term" value="F:hydrolase activity"/>
    <property type="evidence" value="ECO:0007669"/>
    <property type="project" value="UniProtKB-KW"/>
</dbReference>
<gene>
    <name evidence="6" type="ORF">HMPREF9943_01128</name>
</gene>
<keyword evidence="5" id="KW-0119">Carbohydrate metabolism</keyword>
<dbReference type="InterPro" id="IPR051600">
    <property type="entry name" value="Beta-PGM-like"/>
</dbReference>
<dbReference type="SUPFAM" id="SSF56784">
    <property type="entry name" value="HAD-like"/>
    <property type="match status" value="1"/>
</dbReference>
<evidence type="ECO:0000313" key="6">
    <source>
        <dbReference type="EMBL" id="EMD16574.1"/>
    </source>
</evidence>
<evidence type="ECO:0000313" key="7">
    <source>
        <dbReference type="Proteomes" id="UP000011758"/>
    </source>
</evidence>
<dbReference type="SFLD" id="SFLDG01129">
    <property type="entry name" value="C1.5:_HAD__Beta-PGM__Phosphata"/>
    <property type="match status" value="1"/>
</dbReference>
<evidence type="ECO:0000256" key="5">
    <source>
        <dbReference type="ARBA" id="ARBA00023277"/>
    </source>
</evidence>
<dbReference type="AlphaFoldDB" id="M2PLZ6"/>
<comment type="caution">
    <text evidence="6">The sequence shown here is derived from an EMBL/GenBank/DDBJ whole genome shotgun (WGS) entry which is preliminary data.</text>
</comment>
<dbReference type="InterPro" id="IPR036412">
    <property type="entry name" value="HAD-like_sf"/>
</dbReference>
<evidence type="ECO:0000256" key="1">
    <source>
        <dbReference type="ARBA" id="ARBA00001946"/>
    </source>
</evidence>
<keyword evidence="7" id="KW-1185">Reference proteome</keyword>
<dbReference type="Proteomes" id="UP000011758">
    <property type="component" value="Unassembled WGS sequence"/>
</dbReference>
<keyword evidence="6" id="KW-0378">Hydrolase</keyword>
<evidence type="ECO:0000256" key="2">
    <source>
        <dbReference type="ARBA" id="ARBA00006171"/>
    </source>
</evidence>
<dbReference type="InterPro" id="IPR041492">
    <property type="entry name" value="HAD_2"/>
</dbReference>
<dbReference type="Gene3D" id="3.40.50.1000">
    <property type="entry name" value="HAD superfamily/HAD-like"/>
    <property type="match status" value="1"/>
</dbReference>
<comment type="cofactor">
    <cofactor evidence="1">
        <name>Mg(2+)</name>
        <dbReference type="ChEBI" id="CHEBI:18420"/>
    </cofactor>
</comment>
<accession>M2PLZ6</accession>
<sequence length="212" mass="24893">MIKANIFDFNGTLFIDNDKHIKAWNRISLLLRNKPIEKEELYTYFNGVPNKEIIYFLSGQCLDEERIHYYSLLKEKYYREYCLEDQKNFHLIKGAEEYLEKLSLPHTIASASIKENIDFFIKSFDLEKWFDKDLIVYDNGDYHDKKAMFLQASLNLQVPIEDCLIFEDSKSGIENAYACGCRHIIVLDTAGKGEEYLHYPGVIKVITDFSEL</sequence>
<proteinExistence type="inferred from homology"/>
<keyword evidence="4" id="KW-0460">Magnesium</keyword>
<reference evidence="6 7" key="1">
    <citation type="submission" date="2013-02" db="EMBL/GenBank/DDBJ databases">
        <title>The Genome Sequence of Lactobacillus catenaformis F0143.</title>
        <authorList>
            <consortium name="The Broad Institute Genome Sequencing Platform"/>
            <person name="Earl A."/>
            <person name="Ward D."/>
            <person name="Feldgarden M."/>
            <person name="Gevers D."/>
            <person name="Izard J."/>
            <person name="Blanton J.M."/>
            <person name="Mathney J."/>
            <person name="Dewhirst F.E."/>
            <person name="Young S.K."/>
            <person name="Zeng Q."/>
            <person name="Gargeya S."/>
            <person name="Fitzgerald M."/>
            <person name="Haas B."/>
            <person name="Abouelleil A."/>
            <person name="Alvarado L."/>
            <person name="Arachchi H.M."/>
            <person name="Berlin A."/>
            <person name="Chapman S.B."/>
            <person name="Gearin G."/>
            <person name="Goldberg J."/>
            <person name="Griggs A."/>
            <person name="Gujja S."/>
            <person name="Hansen M."/>
            <person name="Heiman D."/>
            <person name="Howarth C."/>
            <person name="Larimer J."/>
            <person name="Lui A."/>
            <person name="MacDonald P.J.P."/>
            <person name="McCowen C."/>
            <person name="Montmayeur A."/>
            <person name="Murphy C."/>
            <person name="Neiman D."/>
            <person name="Pearson M."/>
            <person name="Priest M."/>
            <person name="Roberts A."/>
            <person name="Saif S."/>
            <person name="Shea T."/>
            <person name="Sisk P."/>
            <person name="Stolte C."/>
            <person name="Sykes S."/>
            <person name="Wortman J."/>
            <person name="Nusbaum C."/>
            <person name="Birren B."/>
        </authorList>
    </citation>
    <scope>NUCLEOTIDE SEQUENCE [LARGE SCALE GENOMIC DNA]</scope>
    <source>
        <strain evidence="6 7">OT 569</strain>
    </source>
</reference>
<organism evidence="6 7">
    <name type="scientific">Eggerthia catenaformis OT 569 = DSM 20559</name>
    <dbReference type="NCBI Taxonomy" id="999415"/>
    <lineage>
        <taxon>Bacteria</taxon>
        <taxon>Bacillati</taxon>
        <taxon>Bacillota</taxon>
        <taxon>Erysipelotrichia</taxon>
        <taxon>Erysipelotrichales</taxon>
        <taxon>Coprobacillaceae</taxon>
        <taxon>Eggerthia</taxon>
    </lineage>
</organism>
<dbReference type="PATRIC" id="fig|999415.3.peg.1146"/>
<dbReference type="InterPro" id="IPR023198">
    <property type="entry name" value="PGP-like_dom2"/>
</dbReference>
<dbReference type="EMBL" id="AGEJ01000018">
    <property type="protein sequence ID" value="EMD16574.1"/>
    <property type="molecule type" value="Genomic_DNA"/>
</dbReference>
<dbReference type="RefSeq" id="WP_004802962.1">
    <property type="nucleotide sequence ID" value="NZ_KB446648.1"/>
</dbReference>
<dbReference type="InterPro" id="IPR023214">
    <property type="entry name" value="HAD_sf"/>
</dbReference>
<evidence type="ECO:0000256" key="4">
    <source>
        <dbReference type="ARBA" id="ARBA00022842"/>
    </source>
</evidence>
<dbReference type="STRING" id="999415.HMPREF9943_01128"/>
<dbReference type="Gene3D" id="1.10.150.240">
    <property type="entry name" value="Putative phosphatase, domain 2"/>
    <property type="match status" value="1"/>
</dbReference>
<dbReference type="eggNOG" id="COG0637">
    <property type="taxonomic scope" value="Bacteria"/>
</dbReference>
<protein>
    <submittedName>
        <fullName evidence="6">HAD hydrolase, family IA</fullName>
    </submittedName>
</protein>
<dbReference type="PANTHER" id="PTHR46193:SF18">
    <property type="entry name" value="HEXITOL PHOSPHATASE B"/>
    <property type="match status" value="1"/>
</dbReference>
<name>M2PLZ6_9FIRM</name>
<dbReference type="BioCyc" id="ECAT999415-HMP:GTTI-1156-MONOMER"/>
<dbReference type="PANTHER" id="PTHR46193">
    <property type="entry name" value="6-PHOSPHOGLUCONATE PHOSPHATASE"/>
    <property type="match status" value="1"/>
</dbReference>